<evidence type="ECO:0000313" key="3">
    <source>
        <dbReference type="EMBL" id="KAJ8336923.1"/>
    </source>
</evidence>
<sequence>MAKLTLLLFCSLAIATTLSTAAPVNTAKPTQIPALKGTPPSIPNGHVEALTIQEEEQQVGRTQATPTQTRMGRAASTPPKKVPHPCPGCFSVIGDPGTPQKGQ</sequence>
<evidence type="ECO:0000256" key="2">
    <source>
        <dbReference type="SAM" id="SignalP"/>
    </source>
</evidence>
<dbReference type="Proteomes" id="UP001152622">
    <property type="component" value="Chromosome 19"/>
</dbReference>
<dbReference type="OrthoDB" id="8927399at2759"/>
<keyword evidence="2" id="KW-0732">Signal</keyword>
<protein>
    <recommendedName>
        <fullName evidence="5">Secreted protein</fullName>
    </recommendedName>
</protein>
<dbReference type="AlphaFoldDB" id="A0A9Q1EDS6"/>
<dbReference type="EMBL" id="JAINUF010000019">
    <property type="protein sequence ID" value="KAJ8336923.1"/>
    <property type="molecule type" value="Genomic_DNA"/>
</dbReference>
<proteinExistence type="predicted"/>
<reference evidence="3" key="1">
    <citation type="journal article" date="2023" name="Science">
        <title>Genome structures resolve the early diversification of teleost fishes.</title>
        <authorList>
            <person name="Parey E."/>
            <person name="Louis A."/>
            <person name="Montfort J."/>
            <person name="Bouchez O."/>
            <person name="Roques C."/>
            <person name="Iampietro C."/>
            <person name="Lluch J."/>
            <person name="Castinel A."/>
            <person name="Donnadieu C."/>
            <person name="Desvignes T."/>
            <person name="Floi Bucao C."/>
            <person name="Jouanno E."/>
            <person name="Wen M."/>
            <person name="Mejri S."/>
            <person name="Dirks R."/>
            <person name="Jansen H."/>
            <person name="Henkel C."/>
            <person name="Chen W.J."/>
            <person name="Zahm M."/>
            <person name="Cabau C."/>
            <person name="Klopp C."/>
            <person name="Thompson A.W."/>
            <person name="Robinson-Rechavi M."/>
            <person name="Braasch I."/>
            <person name="Lecointre G."/>
            <person name="Bobe J."/>
            <person name="Postlethwait J.H."/>
            <person name="Berthelot C."/>
            <person name="Roest Crollius H."/>
            <person name="Guiguen Y."/>
        </authorList>
    </citation>
    <scope>NUCLEOTIDE SEQUENCE</scope>
    <source>
        <strain evidence="3">WJC10195</strain>
    </source>
</reference>
<keyword evidence="4" id="KW-1185">Reference proteome</keyword>
<feature type="signal peptide" evidence="2">
    <location>
        <begin position="1"/>
        <end position="21"/>
    </location>
</feature>
<feature type="compositionally biased region" description="Polar residues" evidence="1">
    <location>
        <begin position="59"/>
        <end position="70"/>
    </location>
</feature>
<accession>A0A9Q1EDS6</accession>
<evidence type="ECO:0008006" key="5">
    <source>
        <dbReference type="Google" id="ProtNLM"/>
    </source>
</evidence>
<feature type="chain" id="PRO_5040515197" description="Secreted protein" evidence="2">
    <location>
        <begin position="22"/>
        <end position="103"/>
    </location>
</feature>
<gene>
    <name evidence="3" type="ORF">SKAU_G00381430</name>
</gene>
<evidence type="ECO:0000313" key="4">
    <source>
        <dbReference type="Proteomes" id="UP001152622"/>
    </source>
</evidence>
<name>A0A9Q1EDS6_SYNKA</name>
<comment type="caution">
    <text evidence="3">The sequence shown here is derived from an EMBL/GenBank/DDBJ whole genome shotgun (WGS) entry which is preliminary data.</text>
</comment>
<organism evidence="3 4">
    <name type="scientific">Synaphobranchus kaupii</name>
    <name type="common">Kaup's arrowtooth eel</name>
    <dbReference type="NCBI Taxonomy" id="118154"/>
    <lineage>
        <taxon>Eukaryota</taxon>
        <taxon>Metazoa</taxon>
        <taxon>Chordata</taxon>
        <taxon>Craniata</taxon>
        <taxon>Vertebrata</taxon>
        <taxon>Euteleostomi</taxon>
        <taxon>Actinopterygii</taxon>
        <taxon>Neopterygii</taxon>
        <taxon>Teleostei</taxon>
        <taxon>Anguilliformes</taxon>
        <taxon>Synaphobranchidae</taxon>
        <taxon>Synaphobranchus</taxon>
    </lineage>
</organism>
<feature type="region of interest" description="Disordered" evidence="1">
    <location>
        <begin position="56"/>
        <end position="103"/>
    </location>
</feature>
<evidence type="ECO:0000256" key="1">
    <source>
        <dbReference type="SAM" id="MobiDB-lite"/>
    </source>
</evidence>